<reference evidence="2 3" key="1">
    <citation type="submission" date="2017-06" db="EMBL/GenBank/DDBJ databases">
        <authorList>
            <person name="Kim H.J."/>
            <person name="Triplett B.A."/>
        </authorList>
    </citation>
    <scope>NUCLEOTIDE SEQUENCE [LARGE SCALE GENOMIC DNA]</scope>
    <source>
        <strain evidence="2 3">B29T1</strain>
    </source>
</reference>
<evidence type="ECO:0000313" key="2">
    <source>
        <dbReference type="EMBL" id="SNB70030.1"/>
    </source>
</evidence>
<name>A0A212RCT8_9PROT</name>
<gene>
    <name evidence="2" type="ORF">SAMN07250955_10798</name>
</gene>
<feature type="compositionally biased region" description="Polar residues" evidence="1">
    <location>
        <begin position="15"/>
        <end position="24"/>
    </location>
</feature>
<evidence type="ECO:0000313" key="3">
    <source>
        <dbReference type="Proteomes" id="UP000197065"/>
    </source>
</evidence>
<feature type="region of interest" description="Disordered" evidence="1">
    <location>
        <begin position="1"/>
        <end position="24"/>
    </location>
</feature>
<evidence type="ECO:0000256" key="1">
    <source>
        <dbReference type="SAM" id="MobiDB-lite"/>
    </source>
</evidence>
<dbReference type="AlphaFoldDB" id="A0A212RCT8"/>
<sequence length="59" mass="6621">MAGQPVSRDVRRVSTDTGRLSSRTSFRQSPLELMWSVHTLPAYPFDGVMINTNREAAAR</sequence>
<dbReference type="EMBL" id="FYEH01000007">
    <property type="protein sequence ID" value="SNB70030.1"/>
    <property type="molecule type" value="Genomic_DNA"/>
</dbReference>
<proteinExistence type="predicted"/>
<protein>
    <submittedName>
        <fullName evidence="2">Uncharacterized protein</fullName>
    </submittedName>
</protein>
<dbReference type="Proteomes" id="UP000197065">
    <property type="component" value="Unassembled WGS sequence"/>
</dbReference>
<accession>A0A212RCT8</accession>
<keyword evidence="3" id="KW-1185">Reference proteome</keyword>
<organism evidence="2 3">
    <name type="scientific">Arboricoccus pini</name>
    <dbReference type="NCBI Taxonomy" id="1963835"/>
    <lineage>
        <taxon>Bacteria</taxon>
        <taxon>Pseudomonadati</taxon>
        <taxon>Pseudomonadota</taxon>
        <taxon>Alphaproteobacteria</taxon>
        <taxon>Geminicoccales</taxon>
        <taxon>Geminicoccaceae</taxon>
        <taxon>Arboricoccus</taxon>
    </lineage>
</organism>